<dbReference type="Proteomes" id="UP001161691">
    <property type="component" value="Unassembled WGS sequence"/>
</dbReference>
<dbReference type="RefSeq" id="WP_282913199.1">
    <property type="nucleotide sequence ID" value="NZ_JAGRPV010000002.1"/>
</dbReference>
<protein>
    <submittedName>
        <fullName evidence="6">Flagellar hook-associated protein FlgL</fullName>
    </submittedName>
</protein>
<dbReference type="PRINTS" id="PR00207">
    <property type="entry name" value="FLAGELLIN"/>
</dbReference>
<evidence type="ECO:0000256" key="2">
    <source>
        <dbReference type="ARBA" id="ARBA00005709"/>
    </source>
</evidence>
<reference evidence="6" key="1">
    <citation type="submission" date="2023-04" db="EMBL/GenBank/DDBJ databases">
        <title>Comparative genomic analysis of Cohnella hashimotonis sp. nov., isolated from the International Space Station.</title>
        <authorList>
            <person name="Venkateswaran K."/>
            <person name="Simpson A."/>
        </authorList>
    </citation>
    <scope>NUCLEOTIDE SEQUENCE</scope>
    <source>
        <strain evidence="6">F6_2S_P_1</strain>
    </source>
</reference>
<dbReference type="InterPro" id="IPR013384">
    <property type="entry name" value="Flagell_FlgL"/>
</dbReference>
<dbReference type="Pfam" id="PF00669">
    <property type="entry name" value="Flagellin_N"/>
    <property type="match status" value="1"/>
</dbReference>
<dbReference type="InterPro" id="IPR046358">
    <property type="entry name" value="Flagellin_C"/>
</dbReference>
<feature type="domain" description="Flagellin C-terminal" evidence="5">
    <location>
        <begin position="223"/>
        <end position="305"/>
    </location>
</feature>
<feature type="domain" description="Flagellin N-terminal" evidence="4">
    <location>
        <begin position="7"/>
        <end position="142"/>
    </location>
</feature>
<keyword evidence="6" id="KW-0282">Flagellum</keyword>
<accession>A0ABT6TWM0</accession>
<evidence type="ECO:0000256" key="3">
    <source>
        <dbReference type="ARBA" id="ARBA00023143"/>
    </source>
</evidence>
<comment type="caution">
    <text evidence="6">The sequence shown here is derived from an EMBL/GenBank/DDBJ whole genome shotgun (WGS) entry which is preliminary data.</text>
</comment>
<keyword evidence="7" id="KW-1185">Reference proteome</keyword>
<evidence type="ECO:0000313" key="6">
    <source>
        <dbReference type="EMBL" id="MDI4650349.1"/>
    </source>
</evidence>
<keyword evidence="6" id="KW-0966">Cell projection</keyword>
<name>A0ABT6TWM0_9BACL</name>
<dbReference type="InterPro" id="IPR001029">
    <property type="entry name" value="Flagellin_N"/>
</dbReference>
<comment type="subcellular location">
    <subcellularLocation>
        <location evidence="1">Bacterial flagellum</location>
    </subcellularLocation>
</comment>
<dbReference type="SUPFAM" id="SSF64518">
    <property type="entry name" value="Phase 1 flagellin"/>
    <property type="match status" value="1"/>
</dbReference>
<dbReference type="NCBIfam" id="TIGR02550">
    <property type="entry name" value="flagell_flgL"/>
    <property type="match status" value="1"/>
</dbReference>
<dbReference type="Gene3D" id="1.20.1330.10">
    <property type="entry name" value="f41 fragment of flagellin, N-terminal domain"/>
    <property type="match status" value="1"/>
</dbReference>
<dbReference type="PANTHER" id="PTHR42792:SF1">
    <property type="entry name" value="FLAGELLAR HOOK-ASSOCIATED PROTEIN 3"/>
    <property type="match status" value="1"/>
</dbReference>
<sequence>MGIRVTQSMMNTQLLRNVSSNLGRMNDLQNQLSTGRRINKPSDDPVGLTFSMRYRSEIDANDQYVKNTDSATSMLDFTDTTLGQAGDVLQRLRELAVKGATGAQPQEAYDAINLEVKELYNQLVEIGNSKFNGKYVFNGEQTQTAPYPGTKIDDATGKMAYEVTTDAGQTQYELGPGVTLGANLTGVEIFGNPTDADNVFLVVKQVSDALKDGNYNKVSDLIGSIDTRLGTLLEKRAEVGARTNRLALVSDRLTQTGVNLKSIQSKTEDADMAEVITNLKTEENVYQASLSAGAKLISPSLVDFLK</sequence>
<evidence type="ECO:0000259" key="5">
    <source>
        <dbReference type="Pfam" id="PF00700"/>
    </source>
</evidence>
<evidence type="ECO:0000256" key="1">
    <source>
        <dbReference type="ARBA" id="ARBA00004365"/>
    </source>
</evidence>
<keyword evidence="3" id="KW-0975">Bacterial flagellum</keyword>
<keyword evidence="6" id="KW-0969">Cilium</keyword>
<proteinExistence type="inferred from homology"/>
<comment type="similarity">
    <text evidence="2">Belongs to the bacterial flagellin family.</text>
</comment>
<evidence type="ECO:0000313" key="7">
    <source>
        <dbReference type="Proteomes" id="UP001161691"/>
    </source>
</evidence>
<dbReference type="EMBL" id="JAGRPV010000002">
    <property type="protein sequence ID" value="MDI4650349.1"/>
    <property type="molecule type" value="Genomic_DNA"/>
</dbReference>
<gene>
    <name evidence="6" type="primary">flgL</name>
    <name evidence="6" type="ORF">KB449_35795</name>
</gene>
<dbReference type="PANTHER" id="PTHR42792">
    <property type="entry name" value="FLAGELLIN"/>
    <property type="match status" value="1"/>
</dbReference>
<organism evidence="6 7">
    <name type="scientific">Cohnella hashimotonis</name>
    <dbReference type="NCBI Taxonomy" id="2826895"/>
    <lineage>
        <taxon>Bacteria</taxon>
        <taxon>Bacillati</taxon>
        <taxon>Bacillota</taxon>
        <taxon>Bacilli</taxon>
        <taxon>Bacillales</taxon>
        <taxon>Paenibacillaceae</taxon>
        <taxon>Cohnella</taxon>
    </lineage>
</organism>
<dbReference type="InterPro" id="IPR001492">
    <property type="entry name" value="Flagellin"/>
</dbReference>
<evidence type="ECO:0000259" key="4">
    <source>
        <dbReference type="Pfam" id="PF00669"/>
    </source>
</evidence>
<dbReference type="Pfam" id="PF00700">
    <property type="entry name" value="Flagellin_C"/>
    <property type="match status" value="1"/>
</dbReference>